<dbReference type="InterPro" id="IPR013083">
    <property type="entry name" value="Znf_RING/FYVE/PHD"/>
</dbReference>
<dbReference type="PANTHER" id="PTHR25462:SF296">
    <property type="entry name" value="MEIOTIC P26, ISOFORM F"/>
    <property type="match status" value="1"/>
</dbReference>
<proteinExistence type="predicted"/>
<dbReference type="Gene3D" id="3.30.40.10">
    <property type="entry name" value="Zinc/RING finger domain, C3HC4 (zinc finger)"/>
    <property type="match status" value="1"/>
</dbReference>
<dbReference type="Gene3D" id="3.30.160.60">
    <property type="entry name" value="Classic Zinc Finger"/>
    <property type="match status" value="1"/>
</dbReference>
<dbReference type="InterPro" id="IPR017907">
    <property type="entry name" value="Znf_RING_CS"/>
</dbReference>
<accession>A0AAV2QLK0</accession>
<dbReference type="SMART" id="SM00184">
    <property type="entry name" value="RING"/>
    <property type="match status" value="1"/>
</dbReference>
<evidence type="ECO:0000256" key="2">
    <source>
        <dbReference type="ARBA" id="ARBA00022771"/>
    </source>
</evidence>
<evidence type="ECO:0000256" key="1">
    <source>
        <dbReference type="ARBA" id="ARBA00022723"/>
    </source>
</evidence>
<dbReference type="InterPro" id="IPR029000">
    <property type="entry name" value="Cyclophilin-like_dom_sf"/>
</dbReference>
<gene>
    <name evidence="7" type="ORF">MNOR_LOCUS13188</name>
</gene>
<keyword evidence="1" id="KW-0479">Metal-binding</keyword>
<evidence type="ECO:0000256" key="3">
    <source>
        <dbReference type="ARBA" id="ARBA00022833"/>
    </source>
</evidence>
<dbReference type="GO" id="GO:0061630">
    <property type="term" value="F:ubiquitin protein ligase activity"/>
    <property type="evidence" value="ECO:0007669"/>
    <property type="project" value="TreeGrafter"/>
</dbReference>
<sequence>MDKYECSICDNTFDDAACRPRALPCGHGFCTQCIAACISKGNRACPICREEHGANSANELPVSFLLEGLLQKGATSSSQQPETNSSNENGSVGMCSKHKGIPLYFICKSHYAKICHSCAVLDHPPASCNLISLDDEIKAKRQEQVATAQKLNLILKDTENDLEMLFHSNIDHITEKNKEKQNLEKEVESLLQKIEQIQQEVMREVKSQGEIKDGIHNCQMKQKSIDTMKNNLNAATNYENIVHECNIATTKILQAQKWEETLKKELNVRKNDKYAQLERDGIVRSCQIIREGGKTFVPNLSKEVKPPSSAKLIKQAELRLTSTTSTTTVWMDLSALGCSLGRVRISVMGNRPHGQQFIMLSLATDGPTFKGATFGGKTNTCIALYDYVTEKGSLARDGLLTTLKKEHYGKVSRGRIFAAWYNKSSFVLFLNDSDKSEYPGYFGDIITGMEVLDKATSDEYNIKDITISDCGILLDE</sequence>
<evidence type="ECO:0000256" key="5">
    <source>
        <dbReference type="SAM" id="Coils"/>
    </source>
</evidence>
<dbReference type="PROSITE" id="PS50089">
    <property type="entry name" value="ZF_RING_2"/>
    <property type="match status" value="1"/>
</dbReference>
<keyword evidence="3" id="KW-0862">Zinc</keyword>
<reference evidence="7 8" key="1">
    <citation type="submission" date="2024-05" db="EMBL/GenBank/DDBJ databases">
        <authorList>
            <person name="Wallberg A."/>
        </authorList>
    </citation>
    <scope>NUCLEOTIDE SEQUENCE [LARGE SCALE GENOMIC DNA]</scope>
</reference>
<evidence type="ECO:0000313" key="8">
    <source>
        <dbReference type="Proteomes" id="UP001497623"/>
    </source>
</evidence>
<comment type="caution">
    <text evidence="7">The sequence shown here is derived from an EMBL/GenBank/DDBJ whole genome shotgun (WGS) entry which is preliminary data.</text>
</comment>
<dbReference type="AlphaFoldDB" id="A0AAV2QLK0"/>
<evidence type="ECO:0000256" key="4">
    <source>
        <dbReference type="PROSITE-ProRule" id="PRU00175"/>
    </source>
</evidence>
<protein>
    <recommendedName>
        <fullName evidence="6">RING-type domain-containing protein</fullName>
    </recommendedName>
</protein>
<dbReference type="PANTHER" id="PTHR25462">
    <property type="entry name" value="BONUS, ISOFORM C-RELATED"/>
    <property type="match status" value="1"/>
</dbReference>
<dbReference type="GO" id="GO:0008270">
    <property type="term" value="F:zinc ion binding"/>
    <property type="evidence" value="ECO:0007669"/>
    <property type="project" value="UniProtKB-KW"/>
</dbReference>
<keyword evidence="5" id="KW-0175">Coiled coil</keyword>
<dbReference type="SUPFAM" id="SSF50891">
    <property type="entry name" value="Cyclophilin-like"/>
    <property type="match status" value="1"/>
</dbReference>
<feature type="domain" description="RING-type" evidence="6">
    <location>
        <begin position="6"/>
        <end position="49"/>
    </location>
</feature>
<evidence type="ECO:0000259" key="6">
    <source>
        <dbReference type="PROSITE" id="PS50089"/>
    </source>
</evidence>
<dbReference type="InterPro" id="IPR047153">
    <property type="entry name" value="TRIM45/56/19-like"/>
</dbReference>
<feature type="coiled-coil region" evidence="5">
    <location>
        <begin position="173"/>
        <end position="207"/>
    </location>
</feature>
<name>A0AAV2QLK0_MEGNR</name>
<dbReference type="PROSITE" id="PS00518">
    <property type="entry name" value="ZF_RING_1"/>
    <property type="match status" value="1"/>
</dbReference>
<organism evidence="7 8">
    <name type="scientific">Meganyctiphanes norvegica</name>
    <name type="common">Northern krill</name>
    <name type="synonym">Thysanopoda norvegica</name>
    <dbReference type="NCBI Taxonomy" id="48144"/>
    <lineage>
        <taxon>Eukaryota</taxon>
        <taxon>Metazoa</taxon>
        <taxon>Ecdysozoa</taxon>
        <taxon>Arthropoda</taxon>
        <taxon>Crustacea</taxon>
        <taxon>Multicrustacea</taxon>
        <taxon>Malacostraca</taxon>
        <taxon>Eumalacostraca</taxon>
        <taxon>Eucarida</taxon>
        <taxon>Euphausiacea</taxon>
        <taxon>Euphausiidae</taxon>
        <taxon>Meganyctiphanes</taxon>
    </lineage>
</organism>
<dbReference type="Pfam" id="PF13639">
    <property type="entry name" value="zf-RING_2"/>
    <property type="match status" value="1"/>
</dbReference>
<dbReference type="SUPFAM" id="SSF57850">
    <property type="entry name" value="RING/U-box"/>
    <property type="match status" value="1"/>
</dbReference>
<keyword evidence="2 4" id="KW-0863">Zinc-finger</keyword>
<dbReference type="Proteomes" id="UP001497623">
    <property type="component" value="Unassembled WGS sequence"/>
</dbReference>
<keyword evidence="8" id="KW-1185">Reference proteome</keyword>
<evidence type="ECO:0000313" key="7">
    <source>
        <dbReference type="EMBL" id="CAL4087270.1"/>
    </source>
</evidence>
<dbReference type="EMBL" id="CAXKWB010007462">
    <property type="protein sequence ID" value="CAL4087270.1"/>
    <property type="molecule type" value="Genomic_DNA"/>
</dbReference>
<dbReference type="SUPFAM" id="SSF57845">
    <property type="entry name" value="B-box zinc-binding domain"/>
    <property type="match status" value="1"/>
</dbReference>
<dbReference type="InterPro" id="IPR001841">
    <property type="entry name" value="Znf_RING"/>
</dbReference>